<dbReference type="Proteomes" id="UP001497480">
    <property type="component" value="Unassembled WGS sequence"/>
</dbReference>
<evidence type="ECO:0000313" key="1">
    <source>
        <dbReference type="EMBL" id="CAL0309868.1"/>
    </source>
</evidence>
<organism evidence="1 2">
    <name type="scientific">Lupinus luteus</name>
    <name type="common">European yellow lupine</name>
    <dbReference type="NCBI Taxonomy" id="3873"/>
    <lineage>
        <taxon>Eukaryota</taxon>
        <taxon>Viridiplantae</taxon>
        <taxon>Streptophyta</taxon>
        <taxon>Embryophyta</taxon>
        <taxon>Tracheophyta</taxon>
        <taxon>Spermatophyta</taxon>
        <taxon>Magnoliopsida</taxon>
        <taxon>eudicotyledons</taxon>
        <taxon>Gunneridae</taxon>
        <taxon>Pentapetalae</taxon>
        <taxon>rosids</taxon>
        <taxon>fabids</taxon>
        <taxon>Fabales</taxon>
        <taxon>Fabaceae</taxon>
        <taxon>Papilionoideae</taxon>
        <taxon>50 kb inversion clade</taxon>
        <taxon>genistoids sensu lato</taxon>
        <taxon>core genistoids</taxon>
        <taxon>Genisteae</taxon>
        <taxon>Lupinus</taxon>
    </lineage>
</organism>
<comment type="caution">
    <text evidence="1">The sequence shown here is derived from an EMBL/GenBank/DDBJ whole genome shotgun (WGS) entry which is preliminary data.</text>
</comment>
<keyword evidence="2" id="KW-1185">Reference proteome</keyword>
<evidence type="ECO:0000313" key="2">
    <source>
        <dbReference type="Proteomes" id="UP001497480"/>
    </source>
</evidence>
<sequence>MKYLFPPREGTSIGPHTSEYTMCKILVALDAVNLLNAVLVCLLTKQLSQTLLGI</sequence>
<name>A0AAV1WKT3_LUPLU</name>
<dbReference type="AlphaFoldDB" id="A0AAV1WKT3"/>
<proteinExistence type="predicted"/>
<dbReference type="EMBL" id="CAXHTB010000007">
    <property type="protein sequence ID" value="CAL0309868.1"/>
    <property type="molecule type" value="Genomic_DNA"/>
</dbReference>
<protein>
    <submittedName>
        <fullName evidence="1">Uncharacterized protein</fullName>
    </submittedName>
</protein>
<accession>A0AAV1WKT3</accession>
<reference evidence="1 2" key="1">
    <citation type="submission" date="2024-03" db="EMBL/GenBank/DDBJ databases">
        <authorList>
            <person name="Martinez-Hernandez J."/>
        </authorList>
    </citation>
    <scope>NUCLEOTIDE SEQUENCE [LARGE SCALE GENOMIC DNA]</scope>
</reference>
<gene>
    <name evidence="1" type="ORF">LLUT_LOCUS10928</name>
</gene>